<protein>
    <submittedName>
        <fullName evidence="3">PepSY domain-containing protein</fullName>
    </submittedName>
</protein>
<accession>A0AA97AKA8</accession>
<evidence type="ECO:0000256" key="1">
    <source>
        <dbReference type="SAM" id="Phobius"/>
    </source>
</evidence>
<reference evidence="3" key="1">
    <citation type="submission" date="2020-05" db="EMBL/GenBank/DDBJ databases">
        <authorList>
            <person name="Zhu T."/>
            <person name="Keshari N."/>
            <person name="Lu X."/>
        </authorList>
    </citation>
    <scope>NUCLEOTIDE SEQUENCE</scope>
    <source>
        <strain evidence="3">NK1-12</strain>
    </source>
</reference>
<keyword evidence="1" id="KW-1133">Transmembrane helix</keyword>
<keyword evidence="1" id="KW-0472">Membrane</keyword>
<evidence type="ECO:0000313" key="3">
    <source>
        <dbReference type="EMBL" id="WNZ27614.1"/>
    </source>
</evidence>
<dbReference type="PANTHER" id="PTHR34219">
    <property type="entry name" value="IRON-REGULATED INNER MEMBRANE PROTEIN-RELATED"/>
    <property type="match status" value="1"/>
</dbReference>
<dbReference type="InterPro" id="IPR025711">
    <property type="entry name" value="PepSY"/>
</dbReference>
<dbReference type="EMBL" id="CP053587">
    <property type="protein sequence ID" value="WNZ27614.1"/>
    <property type="molecule type" value="Genomic_DNA"/>
</dbReference>
<gene>
    <name evidence="3" type="ORF">HJG54_32685</name>
</gene>
<dbReference type="Pfam" id="PF03413">
    <property type="entry name" value="PepSY"/>
    <property type="match status" value="2"/>
</dbReference>
<proteinExistence type="predicted"/>
<dbReference type="PANTHER" id="PTHR34219:SF1">
    <property type="entry name" value="PEPSY DOMAIN-CONTAINING PROTEIN"/>
    <property type="match status" value="1"/>
</dbReference>
<feature type="transmembrane region" description="Helical" evidence="1">
    <location>
        <begin position="394"/>
        <end position="415"/>
    </location>
</feature>
<evidence type="ECO:0000259" key="2">
    <source>
        <dbReference type="Pfam" id="PF03413"/>
    </source>
</evidence>
<dbReference type="Pfam" id="PF03929">
    <property type="entry name" value="PepSY_TM"/>
    <property type="match status" value="1"/>
</dbReference>
<feature type="transmembrane region" description="Helical" evidence="1">
    <location>
        <begin position="211"/>
        <end position="231"/>
    </location>
</feature>
<dbReference type="AlphaFoldDB" id="A0AA97AKA8"/>
<dbReference type="InterPro" id="IPR005625">
    <property type="entry name" value="PepSY-ass_TM"/>
</dbReference>
<feature type="domain" description="PepSY" evidence="2">
    <location>
        <begin position="75"/>
        <end position="131"/>
    </location>
</feature>
<feature type="domain" description="PepSY" evidence="2">
    <location>
        <begin position="312"/>
        <end position="363"/>
    </location>
</feature>
<dbReference type="RefSeq" id="WP_316436001.1">
    <property type="nucleotide sequence ID" value="NZ_CP053587.1"/>
</dbReference>
<feature type="transmembrane region" description="Helical" evidence="1">
    <location>
        <begin position="28"/>
        <end position="52"/>
    </location>
</feature>
<sequence>MGKSPTAPKATSATESPGNRFYRTVWRWHFYAGLFVIPFMIILAATGIVYLFKPQLDTVMYHNLMVVQPNGTALAFTEQVERAQAAFPTATVTQITPNIAPDRSTEVLLTTADERNLMVFVDPYTGQVLGQRDEDHNLQAIARKIHGDLLIGQTGDYLVELAACWGLVLLITGLYLWWPRHRFAVLGTLIPRLWSSNQRIFWRDLHAVPGFYGLLLIGFLILTGLPWTGFWGDTFAQVWGRFPAQMWDEIPESTILTGSLNQRGQVVPWAVEQLPMPQSHLSGANHAGHGHGGSAATNEAASAPRVNLDFVIALAQAKGAPPGFSVTLPEGKTGVYTVSAFPNDPRQEVTMHIDQYSGEVLADVRWSDYGLVPKAVEMGTAIHMGKYFGIANQLLMLVAALIVMLLSITGAVMWWQRRPRESGLLGAPAMPPYSQNWRVPLIIVAILGFAFPLVGISLVIVLSLDYFVLSRIPALRQIFY</sequence>
<feature type="transmembrane region" description="Helical" evidence="1">
    <location>
        <begin position="441"/>
        <end position="469"/>
    </location>
</feature>
<keyword evidence="1" id="KW-0812">Transmembrane</keyword>
<feature type="transmembrane region" description="Helical" evidence="1">
    <location>
        <begin position="157"/>
        <end position="178"/>
    </location>
</feature>
<organism evidence="3">
    <name type="scientific">Leptolyngbya sp. NK1-12</name>
    <dbReference type="NCBI Taxonomy" id="2547451"/>
    <lineage>
        <taxon>Bacteria</taxon>
        <taxon>Bacillati</taxon>
        <taxon>Cyanobacteriota</taxon>
        <taxon>Cyanophyceae</taxon>
        <taxon>Leptolyngbyales</taxon>
        <taxon>Leptolyngbyaceae</taxon>
        <taxon>Leptolyngbya group</taxon>
        <taxon>Leptolyngbya</taxon>
    </lineage>
</organism>
<name>A0AA97AKA8_9CYAN</name>